<dbReference type="KEGG" id="vg:29057228"/>
<sequence>MALENAYSGNPFNSIDLTGIKAGLELARSLNQTRAQSDEVHYVIETADVKSFPLPIVIGDDVYVDARTFTTLDKSGELKIRNLTEHALRLDQARWELVWKRNGGKLGALMSQMYYHHEIFSKWVVDAIDHANSLAPYQSAQVKALAALFSVGQFYNNFEDEVKALRMQQMLENELGIAAEVFESVTGHTDYLFPRNITEFVEMVKAADISSRLKDLSVVSLQGMLSASFGPMVSYDRQLTTCAIEYPPALFCMTKACLDNNIFNRFRFGGVVKKSNAAKKRDKFETSFNVLMNQYTKPLNIK</sequence>
<evidence type="ECO:0000313" key="2">
    <source>
        <dbReference type="Proteomes" id="UP000202181"/>
    </source>
</evidence>
<dbReference type="Proteomes" id="UP000202181">
    <property type="component" value="Segment"/>
</dbReference>
<name>A0A1B2IAL2_9CAUD</name>
<dbReference type="InterPro" id="IPR057921">
    <property type="entry name" value="PhiKZ_VTX"/>
</dbReference>
<keyword evidence="2" id="KW-1185">Reference proteome</keyword>
<dbReference type="OrthoDB" id="6141at10239"/>
<dbReference type="RefSeq" id="YP_009290896.1">
    <property type="nucleotide sequence ID" value="NC_031107.2"/>
</dbReference>
<accession>A0A1B2IAL2</accession>
<protein>
    <submittedName>
        <fullName evidence="1">Uncharacterized protein</fullName>
    </submittedName>
</protein>
<organism evidence="1 2">
    <name type="scientific">Erwinia phage vB_EamM_Asesino</name>
    <dbReference type="NCBI Taxonomy" id="1883370"/>
    <lineage>
        <taxon>Viruses</taxon>
        <taxon>Duplodnaviria</taxon>
        <taxon>Heunggongvirae</taxon>
        <taxon>Uroviricota</taxon>
        <taxon>Caudoviricetes</taxon>
        <taxon>Chimalliviridae</taxon>
        <taxon>Erskinevirus</taxon>
        <taxon>Erskinevirus asesino</taxon>
    </lineage>
</organism>
<dbReference type="EMBL" id="KX397364">
    <property type="protein sequence ID" value="ANZ48291.1"/>
    <property type="molecule type" value="Genomic_DNA"/>
</dbReference>
<reference evidence="1" key="1">
    <citation type="submission" date="2016-06" db="EMBL/GenBank/DDBJ databases">
        <authorList>
            <person name="Berg J.A."/>
            <person name="Hyde J.R."/>
            <person name="Breakwell D.P."/>
            <person name="Hope S."/>
            <person name="Grose J.H."/>
        </authorList>
    </citation>
    <scope>NUCLEOTIDE SEQUENCE [LARGE SCALE GENOMIC DNA]</scope>
</reference>
<dbReference type="GeneID" id="29057228"/>
<dbReference type="Pfam" id="PF25614">
    <property type="entry name" value="PhiKZ_VTX"/>
    <property type="match status" value="1"/>
</dbReference>
<evidence type="ECO:0000313" key="1">
    <source>
        <dbReference type="EMBL" id="ANZ48291.1"/>
    </source>
</evidence>
<gene>
    <name evidence="1" type="ORF">ASESINO_278</name>
</gene>
<proteinExistence type="predicted"/>